<evidence type="ECO:0000313" key="2">
    <source>
        <dbReference type="EMBL" id="KAF4034276.1"/>
    </source>
</evidence>
<dbReference type="Proteomes" id="UP000602510">
    <property type="component" value="Unassembled WGS sequence"/>
</dbReference>
<name>A0A833S6B5_PHYIN</name>
<feature type="region of interest" description="Disordered" evidence="1">
    <location>
        <begin position="34"/>
        <end position="92"/>
    </location>
</feature>
<dbReference type="EMBL" id="WSZM01000375">
    <property type="protein sequence ID" value="KAF4034276.1"/>
    <property type="molecule type" value="Genomic_DNA"/>
</dbReference>
<sequence>MVALITEFDKALAMSFASGRELILRVKDTKPHESAVTGESARCDDDTQSVYGREGPVTVPNPILGEPSQPVPVNYMPSNKPLGKRKVPKKEKGGECYYYDGRYN</sequence>
<organism evidence="2 3">
    <name type="scientific">Phytophthora infestans</name>
    <name type="common">Potato late blight agent</name>
    <name type="synonym">Botrytis infestans</name>
    <dbReference type="NCBI Taxonomy" id="4787"/>
    <lineage>
        <taxon>Eukaryota</taxon>
        <taxon>Sar</taxon>
        <taxon>Stramenopiles</taxon>
        <taxon>Oomycota</taxon>
        <taxon>Peronosporomycetes</taxon>
        <taxon>Peronosporales</taxon>
        <taxon>Peronosporaceae</taxon>
        <taxon>Phytophthora</taxon>
    </lineage>
</organism>
<keyword evidence="3" id="KW-1185">Reference proteome</keyword>
<evidence type="ECO:0000256" key="1">
    <source>
        <dbReference type="SAM" id="MobiDB-lite"/>
    </source>
</evidence>
<comment type="caution">
    <text evidence="2">The sequence shown here is derived from an EMBL/GenBank/DDBJ whole genome shotgun (WGS) entry which is preliminary data.</text>
</comment>
<evidence type="ECO:0000313" key="3">
    <source>
        <dbReference type="Proteomes" id="UP000602510"/>
    </source>
</evidence>
<protein>
    <submittedName>
        <fullName evidence="2">Uncharacterized protein</fullName>
    </submittedName>
</protein>
<dbReference type="AlphaFoldDB" id="A0A833S6B5"/>
<reference evidence="2" key="1">
    <citation type="submission" date="2020-04" db="EMBL/GenBank/DDBJ databases">
        <title>Hybrid Assembly of Korean Phytophthora infestans isolates.</title>
        <authorList>
            <person name="Prokchorchik M."/>
            <person name="Lee Y."/>
            <person name="Seo J."/>
            <person name="Cho J.-H."/>
            <person name="Park Y.-E."/>
            <person name="Jang D.-C."/>
            <person name="Im J.-S."/>
            <person name="Choi J.-G."/>
            <person name="Park H.-J."/>
            <person name="Lee G.-B."/>
            <person name="Lee Y.-G."/>
            <person name="Hong S.-Y."/>
            <person name="Cho K."/>
            <person name="Sohn K.H."/>
        </authorList>
    </citation>
    <scope>NUCLEOTIDE SEQUENCE</scope>
    <source>
        <strain evidence="2">KR_1_A1</strain>
    </source>
</reference>
<gene>
    <name evidence="2" type="ORF">GN244_ATG13777</name>
</gene>
<accession>A0A833S6B5</accession>
<proteinExistence type="predicted"/>